<reference evidence="5 6" key="1">
    <citation type="submission" date="2014-04" db="EMBL/GenBank/DDBJ databases">
        <authorList>
            <consortium name="DOE Joint Genome Institute"/>
            <person name="Kuo A."/>
            <person name="Kohler A."/>
            <person name="Nagy L.G."/>
            <person name="Floudas D."/>
            <person name="Copeland A."/>
            <person name="Barry K.W."/>
            <person name="Cichocki N."/>
            <person name="Veneault-Fourrey C."/>
            <person name="LaButti K."/>
            <person name="Lindquist E.A."/>
            <person name="Lipzen A."/>
            <person name="Lundell T."/>
            <person name="Morin E."/>
            <person name="Murat C."/>
            <person name="Sun H."/>
            <person name="Tunlid A."/>
            <person name="Henrissat B."/>
            <person name="Grigoriev I.V."/>
            <person name="Hibbett D.S."/>
            <person name="Martin F."/>
            <person name="Nordberg H.P."/>
            <person name="Cantor M.N."/>
            <person name="Hua S.X."/>
        </authorList>
    </citation>
    <scope>NUCLEOTIDE SEQUENCE [LARGE SCALE GENOMIC DNA]</scope>
    <source>
        <strain evidence="5 6">LaAM-08-1</strain>
    </source>
</reference>
<keyword evidence="2" id="KW-0436">Ligase</keyword>
<protein>
    <recommendedName>
        <fullName evidence="7">Acetyl-CoA synthetase-like protein</fullName>
    </recommendedName>
</protein>
<dbReference type="InterPro" id="IPR025110">
    <property type="entry name" value="AMP-bd_C"/>
</dbReference>
<dbReference type="Pfam" id="PF00501">
    <property type="entry name" value="AMP-binding"/>
    <property type="match status" value="1"/>
</dbReference>
<evidence type="ECO:0000259" key="3">
    <source>
        <dbReference type="Pfam" id="PF00501"/>
    </source>
</evidence>
<sequence>MYVKSPYPDPPPLPDVNAHYLFFNRPDQAEWEDYTFHVDPQTGRKRTYRQFLSRIQDLATAMGAPVAEGGLGMRAEDGEIVGIMSENCSDYIALVHSCLMIATPFALISSYSTPFELKHALTLSKATSLFVDAKFLPAVLHVAKEVGVPLNKVFVLAGHMKGRKSLSDLVKYVKAKSMPTVAVRQAKKDTLAYLVFSSGTSGLPKAVMISHGNIIYSLAQALVVQQAVAKVYTPPTPANPEGIPVTLAFLPLHHTYGLHAYCFRACLTQNTFVIMSKWDIELAFKAIPKYKVSTLMLVPSIVHQIVEHPKSKHVDWSSVISAKSGAAYLSPELAEKMATLVPKDSSLSEGYGMSESTIAAILQPFPGVLGGRLRRIRGCTGVLLPGIEALLLRDDGSPVELNESGELWIRSGNVALGYWNNEKANKETFVDGWLRTGDQFRADEEGNFWFADRTKDTLKVSGSQVSPNEIEDILLAHPQELISDATVAGVSGGRTQDEKVPRAWVVLSPAGKKLGAAAVVKELETWHQQNLSKYKWLRGGIEVVKQIPKSPTGKTLRRVLQDKYERHMAKKVQAKL</sequence>
<evidence type="ECO:0000256" key="1">
    <source>
        <dbReference type="ARBA" id="ARBA00006432"/>
    </source>
</evidence>
<evidence type="ECO:0000313" key="6">
    <source>
        <dbReference type="Proteomes" id="UP000054477"/>
    </source>
</evidence>
<dbReference type="Proteomes" id="UP000054477">
    <property type="component" value="Unassembled WGS sequence"/>
</dbReference>
<comment type="similarity">
    <text evidence="1">Belongs to the ATP-dependent AMP-binding enzyme family.</text>
</comment>
<dbReference type="Gene3D" id="2.30.38.10">
    <property type="entry name" value="Luciferase, Domain 3"/>
    <property type="match status" value="1"/>
</dbReference>
<dbReference type="PANTHER" id="PTHR24096:SF149">
    <property type="entry name" value="AMP-BINDING DOMAIN-CONTAINING PROTEIN-RELATED"/>
    <property type="match status" value="1"/>
</dbReference>
<dbReference type="Pfam" id="PF13193">
    <property type="entry name" value="AMP-binding_C"/>
    <property type="match status" value="1"/>
</dbReference>
<dbReference type="AlphaFoldDB" id="A0A0C9YJ42"/>
<dbReference type="PROSITE" id="PS00455">
    <property type="entry name" value="AMP_BINDING"/>
    <property type="match status" value="1"/>
</dbReference>
<organism evidence="5 6">
    <name type="scientific">Laccaria amethystina LaAM-08-1</name>
    <dbReference type="NCBI Taxonomy" id="1095629"/>
    <lineage>
        <taxon>Eukaryota</taxon>
        <taxon>Fungi</taxon>
        <taxon>Dikarya</taxon>
        <taxon>Basidiomycota</taxon>
        <taxon>Agaricomycotina</taxon>
        <taxon>Agaricomycetes</taxon>
        <taxon>Agaricomycetidae</taxon>
        <taxon>Agaricales</taxon>
        <taxon>Agaricineae</taxon>
        <taxon>Hydnangiaceae</taxon>
        <taxon>Laccaria</taxon>
    </lineage>
</organism>
<evidence type="ECO:0008006" key="7">
    <source>
        <dbReference type="Google" id="ProtNLM"/>
    </source>
</evidence>
<feature type="domain" description="AMP-dependent synthetase/ligase" evidence="3">
    <location>
        <begin position="29"/>
        <end position="419"/>
    </location>
</feature>
<dbReference type="InterPro" id="IPR000873">
    <property type="entry name" value="AMP-dep_synth/lig_dom"/>
</dbReference>
<dbReference type="HOGENOM" id="CLU_000022_59_2_1"/>
<dbReference type="GO" id="GO:0016405">
    <property type="term" value="F:CoA-ligase activity"/>
    <property type="evidence" value="ECO:0007669"/>
    <property type="project" value="TreeGrafter"/>
</dbReference>
<dbReference type="InterPro" id="IPR020845">
    <property type="entry name" value="AMP-binding_CS"/>
</dbReference>
<dbReference type="SUPFAM" id="SSF56801">
    <property type="entry name" value="Acetyl-CoA synthetase-like"/>
    <property type="match status" value="1"/>
</dbReference>
<dbReference type="OrthoDB" id="1898221at2759"/>
<proteinExistence type="inferred from homology"/>
<dbReference type="Gene3D" id="3.40.50.980">
    <property type="match status" value="2"/>
</dbReference>
<dbReference type="STRING" id="1095629.A0A0C9YJ42"/>
<evidence type="ECO:0000256" key="2">
    <source>
        <dbReference type="ARBA" id="ARBA00022598"/>
    </source>
</evidence>
<name>A0A0C9YJ42_9AGAR</name>
<keyword evidence="6" id="KW-1185">Reference proteome</keyword>
<dbReference type="PANTHER" id="PTHR24096">
    <property type="entry name" value="LONG-CHAIN-FATTY-ACID--COA LIGASE"/>
    <property type="match status" value="1"/>
</dbReference>
<feature type="domain" description="AMP-binding enzyme C-terminal" evidence="4">
    <location>
        <begin position="469"/>
        <end position="554"/>
    </location>
</feature>
<evidence type="ECO:0000259" key="4">
    <source>
        <dbReference type="Pfam" id="PF13193"/>
    </source>
</evidence>
<accession>A0A0C9YJ42</accession>
<dbReference type="Gene3D" id="3.30.300.30">
    <property type="match status" value="1"/>
</dbReference>
<reference evidence="6" key="2">
    <citation type="submission" date="2015-01" db="EMBL/GenBank/DDBJ databases">
        <title>Evolutionary Origins and Diversification of the Mycorrhizal Mutualists.</title>
        <authorList>
            <consortium name="DOE Joint Genome Institute"/>
            <consortium name="Mycorrhizal Genomics Consortium"/>
            <person name="Kohler A."/>
            <person name="Kuo A."/>
            <person name="Nagy L.G."/>
            <person name="Floudas D."/>
            <person name="Copeland A."/>
            <person name="Barry K.W."/>
            <person name="Cichocki N."/>
            <person name="Veneault-Fourrey C."/>
            <person name="LaButti K."/>
            <person name="Lindquist E.A."/>
            <person name="Lipzen A."/>
            <person name="Lundell T."/>
            <person name="Morin E."/>
            <person name="Murat C."/>
            <person name="Riley R."/>
            <person name="Ohm R."/>
            <person name="Sun H."/>
            <person name="Tunlid A."/>
            <person name="Henrissat B."/>
            <person name="Grigoriev I.V."/>
            <person name="Hibbett D.S."/>
            <person name="Martin F."/>
        </authorList>
    </citation>
    <scope>NUCLEOTIDE SEQUENCE [LARGE SCALE GENOMIC DNA]</scope>
    <source>
        <strain evidence="6">LaAM-08-1</strain>
    </source>
</reference>
<dbReference type="EMBL" id="KN838544">
    <property type="protein sequence ID" value="KIK08083.1"/>
    <property type="molecule type" value="Genomic_DNA"/>
</dbReference>
<gene>
    <name evidence="5" type="ORF">K443DRAFT_128826</name>
</gene>
<dbReference type="InterPro" id="IPR045851">
    <property type="entry name" value="AMP-bd_C_sf"/>
</dbReference>
<evidence type="ECO:0000313" key="5">
    <source>
        <dbReference type="EMBL" id="KIK08083.1"/>
    </source>
</evidence>